<dbReference type="InterPro" id="IPR016177">
    <property type="entry name" value="DNA-bd_dom_sf"/>
</dbReference>
<dbReference type="PANTHER" id="PTHR12396:SF46">
    <property type="entry name" value="METHYL-CPG-BINDING DOMAIN-CONTAINING PROTEIN 6"/>
    <property type="match status" value="1"/>
</dbReference>
<proteinExistence type="predicted"/>
<gene>
    <name evidence="8" type="primary">MBD5</name>
    <name evidence="8" type="ORF">CASFOL_035122</name>
</gene>
<comment type="subcellular location">
    <subcellularLocation>
        <location evidence="1">Nucleus</location>
    </subcellularLocation>
</comment>
<dbReference type="Pfam" id="PF01429">
    <property type="entry name" value="MBD"/>
    <property type="match status" value="1"/>
</dbReference>
<keyword evidence="4" id="KW-0804">Transcription</keyword>
<feature type="region of interest" description="Disordered" evidence="6">
    <location>
        <begin position="159"/>
        <end position="231"/>
    </location>
</feature>
<keyword evidence="3" id="KW-0238">DNA-binding</keyword>
<evidence type="ECO:0000256" key="2">
    <source>
        <dbReference type="ARBA" id="ARBA00023015"/>
    </source>
</evidence>
<feature type="region of interest" description="Disordered" evidence="6">
    <location>
        <begin position="1"/>
        <end position="131"/>
    </location>
</feature>
<keyword evidence="9" id="KW-1185">Reference proteome</keyword>
<organism evidence="8 9">
    <name type="scientific">Castilleja foliolosa</name>
    <dbReference type="NCBI Taxonomy" id="1961234"/>
    <lineage>
        <taxon>Eukaryota</taxon>
        <taxon>Viridiplantae</taxon>
        <taxon>Streptophyta</taxon>
        <taxon>Embryophyta</taxon>
        <taxon>Tracheophyta</taxon>
        <taxon>Spermatophyta</taxon>
        <taxon>Magnoliopsida</taxon>
        <taxon>eudicotyledons</taxon>
        <taxon>Gunneridae</taxon>
        <taxon>Pentapetalae</taxon>
        <taxon>asterids</taxon>
        <taxon>lamiids</taxon>
        <taxon>Lamiales</taxon>
        <taxon>Orobanchaceae</taxon>
        <taxon>Pedicularideae</taxon>
        <taxon>Castillejinae</taxon>
        <taxon>Castilleja</taxon>
    </lineage>
</organism>
<evidence type="ECO:0000256" key="4">
    <source>
        <dbReference type="ARBA" id="ARBA00023163"/>
    </source>
</evidence>
<dbReference type="PROSITE" id="PS50982">
    <property type="entry name" value="MBD"/>
    <property type="match status" value="1"/>
</dbReference>
<dbReference type="GO" id="GO:0005634">
    <property type="term" value="C:nucleus"/>
    <property type="evidence" value="ECO:0007669"/>
    <property type="project" value="UniProtKB-SubCell"/>
</dbReference>
<reference evidence="9" key="1">
    <citation type="journal article" date="2024" name="IScience">
        <title>Strigolactones Initiate the Formation of Haustorium-like Structures in Castilleja.</title>
        <authorList>
            <person name="Buerger M."/>
            <person name="Peterson D."/>
            <person name="Chory J."/>
        </authorList>
    </citation>
    <scope>NUCLEOTIDE SEQUENCE [LARGE SCALE GENOMIC DNA]</scope>
</reference>
<evidence type="ECO:0000256" key="3">
    <source>
        <dbReference type="ARBA" id="ARBA00023125"/>
    </source>
</evidence>
<comment type="caution">
    <text evidence="8">The sequence shown here is derived from an EMBL/GenBank/DDBJ whole genome shotgun (WGS) entry which is preliminary data.</text>
</comment>
<keyword evidence="2" id="KW-0805">Transcription regulation</keyword>
<dbReference type="Proteomes" id="UP001632038">
    <property type="component" value="Unassembled WGS sequence"/>
</dbReference>
<protein>
    <submittedName>
        <fullName evidence="8">Methyl-CpG-binding domain protein 5</fullName>
    </submittedName>
</protein>
<feature type="compositionally biased region" description="Basic residues" evidence="6">
    <location>
        <begin position="200"/>
        <end position="210"/>
    </location>
</feature>
<evidence type="ECO:0000256" key="5">
    <source>
        <dbReference type="ARBA" id="ARBA00023242"/>
    </source>
</evidence>
<dbReference type="EMBL" id="JAVIJP010000066">
    <property type="protein sequence ID" value="KAL3620210.1"/>
    <property type="molecule type" value="Genomic_DNA"/>
</dbReference>
<evidence type="ECO:0000256" key="1">
    <source>
        <dbReference type="ARBA" id="ARBA00004123"/>
    </source>
</evidence>
<dbReference type="AlphaFoldDB" id="A0ABD3BRY4"/>
<evidence type="ECO:0000256" key="6">
    <source>
        <dbReference type="SAM" id="MobiDB-lite"/>
    </source>
</evidence>
<dbReference type="Gene3D" id="3.30.890.10">
    <property type="entry name" value="Methyl-cpg-binding Protein 2, Chain A"/>
    <property type="match status" value="1"/>
</dbReference>
<sequence>MSEPQIPDSVTHPEDLVAKPEDPVAKPENPVAEPEEPVAKPQDPVASPGELPGDPLLGSDSFIAPDKPEPGTPPPENQQQEQSPNVGFEPGVVIAAEPISMLRPGEDSVETTPRSAPRRRNADEMSKRPNWLPEDWKIDLRVRSSGATAGLIDRYFIEPSGQRRFRSKNEVLHFLETGSKKKKRDSTSEADAPPPVSPASKKKKSSKKNKKPEAANSDAAHASNGVNEDAS</sequence>
<accession>A0ABD3BRY4</accession>
<name>A0ABD3BRY4_9LAMI</name>
<feature type="domain" description="MBD" evidence="7">
    <location>
        <begin position="122"/>
        <end position="197"/>
    </location>
</feature>
<dbReference type="PANTHER" id="PTHR12396">
    <property type="entry name" value="METHYL-CPG BINDING PROTEIN, MBD"/>
    <property type="match status" value="1"/>
</dbReference>
<dbReference type="GO" id="GO:0003677">
    <property type="term" value="F:DNA binding"/>
    <property type="evidence" value="ECO:0007669"/>
    <property type="project" value="UniProtKB-KW"/>
</dbReference>
<feature type="compositionally biased region" description="Basic and acidic residues" evidence="6">
    <location>
        <begin position="11"/>
        <end position="25"/>
    </location>
</feature>
<dbReference type="InterPro" id="IPR001739">
    <property type="entry name" value="Methyl_CpG_DNA-bd"/>
</dbReference>
<evidence type="ECO:0000313" key="8">
    <source>
        <dbReference type="EMBL" id="KAL3620210.1"/>
    </source>
</evidence>
<dbReference type="SUPFAM" id="SSF54171">
    <property type="entry name" value="DNA-binding domain"/>
    <property type="match status" value="1"/>
</dbReference>
<evidence type="ECO:0000259" key="7">
    <source>
        <dbReference type="PROSITE" id="PS50982"/>
    </source>
</evidence>
<evidence type="ECO:0000313" key="9">
    <source>
        <dbReference type="Proteomes" id="UP001632038"/>
    </source>
</evidence>
<keyword evidence="5" id="KW-0539">Nucleus</keyword>